<reference evidence="2 3" key="1">
    <citation type="submission" date="2018-10" db="EMBL/GenBank/DDBJ databases">
        <title>Genomic Encyclopedia of Archaeal and Bacterial Type Strains, Phase II (KMG-II): from individual species to whole genera.</title>
        <authorList>
            <person name="Goeker M."/>
        </authorList>
    </citation>
    <scope>NUCLEOTIDE SEQUENCE [LARGE SCALE GENOMIC DNA]</scope>
    <source>
        <strain evidence="2 3">DSM 18602</strain>
    </source>
</reference>
<dbReference type="AlphaFoldDB" id="A0A495IW16"/>
<keyword evidence="1" id="KW-0732">Signal</keyword>
<organism evidence="2 3">
    <name type="scientific">Mucilaginibacter gracilis</name>
    <dbReference type="NCBI Taxonomy" id="423350"/>
    <lineage>
        <taxon>Bacteria</taxon>
        <taxon>Pseudomonadati</taxon>
        <taxon>Bacteroidota</taxon>
        <taxon>Sphingobacteriia</taxon>
        <taxon>Sphingobacteriales</taxon>
        <taxon>Sphingobacteriaceae</taxon>
        <taxon>Mucilaginibacter</taxon>
    </lineage>
</organism>
<dbReference type="OrthoDB" id="826958at2"/>
<protein>
    <recommendedName>
        <fullName evidence="4">TerB family tellurite resistance protein</fullName>
    </recommendedName>
</protein>
<dbReference type="EMBL" id="RBKU01000001">
    <property type="protein sequence ID" value="RKR80683.1"/>
    <property type="molecule type" value="Genomic_DNA"/>
</dbReference>
<comment type="caution">
    <text evidence="2">The sequence shown here is derived from an EMBL/GenBank/DDBJ whole genome shotgun (WGS) entry which is preliminary data.</text>
</comment>
<accession>A0A495IW16</accession>
<dbReference type="Proteomes" id="UP000268007">
    <property type="component" value="Unassembled WGS sequence"/>
</dbReference>
<gene>
    <name evidence="2" type="ORF">BDD43_0815</name>
</gene>
<keyword evidence="3" id="KW-1185">Reference proteome</keyword>
<evidence type="ECO:0000313" key="3">
    <source>
        <dbReference type="Proteomes" id="UP000268007"/>
    </source>
</evidence>
<dbReference type="RefSeq" id="WP_121196503.1">
    <property type="nucleotide sequence ID" value="NZ_RBKU01000001.1"/>
</dbReference>
<evidence type="ECO:0008006" key="4">
    <source>
        <dbReference type="Google" id="ProtNLM"/>
    </source>
</evidence>
<evidence type="ECO:0000313" key="2">
    <source>
        <dbReference type="EMBL" id="RKR80683.1"/>
    </source>
</evidence>
<feature type="chain" id="PRO_5019763807" description="TerB family tellurite resistance protein" evidence="1">
    <location>
        <begin position="20"/>
        <end position="214"/>
    </location>
</feature>
<sequence>MKKIWIFTIAILLAGLMNATDSKAQTIADAIQQLALDYQKLAGLKSTLQEMYKGYDMISKGYNSVKNISKGSFDLHDAFLNGLMVVSPTVRKYPRVKDIICDQTTLISEYKSAYGSFKQDKHITTDEISYMTDVYNSLISQSLENINELSLVMADNKLRMSDNERLQMIDHIYATGHEQLTFLRSFNAQAQSVALERATDNNDHEAVKKLYGIQ</sequence>
<evidence type="ECO:0000256" key="1">
    <source>
        <dbReference type="SAM" id="SignalP"/>
    </source>
</evidence>
<proteinExistence type="predicted"/>
<name>A0A495IW16_9SPHI</name>
<feature type="signal peptide" evidence="1">
    <location>
        <begin position="1"/>
        <end position="19"/>
    </location>
</feature>